<gene>
    <name evidence="8" type="ORF">Dalu01_03235</name>
</gene>
<dbReference type="Pfam" id="PF02384">
    <property type="entry name" value="N6_Mtase"/>
    <property type="match status" value="1"/>
</dbReference>
<comment type="caution">
    <text evidence="8">The sequence shown here is derived from an EMBL/GenBank/DDBJ whole genome shotgun (WGS) entry which is preliminary data.</text>
</comment>
<evidence type="ECO:0000313" key="9">
    <source>
        <dbReference type="Proteomes" id="UP001404956"/>
    </source>
</evidence>
<protein>
    <recommendedName>
        <fullName evidence="1">site-specific DNA-methyltransferase (adenine-specific)</fullName>
        <ecNumber evidence="1">2.1.1.72</ecNumber>
    </recommendedName>
</protein>
<name>A0ABP9XJN8_9DEIO</name>
<organism evidence="8 9">
    <name type="scientific">Deinococcus aluminii</name>
    <dbReference type="NCBI Taxonomy" id="1656885"/>
    <lineage>
        <taxon>Bacteria</taxon>
        <taxon>Thermotogati</taxon>
        <taxon>Deinococcota</taxon>
        <taxon>Deinococci</taxon>
        <taxon>Deinococcales</taxon>
        <taxon>Deinococcaceae</taxon>
        <taxon>Deinococcus</taxon>
    </lineage>
</organism>
<keyword evidence="4" id="KW-0949">S-adenosyl-L-methionine</keyword>
<evidence type="ECO:0000256" key="1">
    <source>
        <dbReference type="ARBA" id="ARBA00011900"/>
    </source>
</evidence>
<evidence type="ECO:0000313" key="8">
    <source>
        <dbReference type="EMBL" id="GAA5534821.1"/>
    </source>
</evidence>
<keyword evidence="2" id="KW-0489">Methyltransferase</keyword>
<dbReference type="InterPro" id="IPR029063">
    <property type="entry name" value="SAM-dependent_MTases_sf"/>
</dbReference>
<dbReference type="PRINTS" id="PR00507">
    <property type="entry name" value="N12N6MTFRASE"/>
</dbReference>
<evidence type="ECO:0000256" key="2">
    <source>
        <dbReference type="ARBA" id="ARBA00022603"/>
    </source>
</evidence>
<feature type="domain" description="DNA methylase adenine-specific" evidence="7">
    <location>
        <begin position="74"/>
        <end position="189"/>
    </location>
</feature>
<dbReference type="Gene3D" id="3.40.50.150">
    <property type="entry name" value="Vaccinia Virus protein VP39"/>
    <property type="match status" value="1"/>
</dbReference>
<dbReference type="RefSeq" id="WP_345457012.1">
    <property type="nucleotide sequence ID" value="NZ_BAABRV010000010.1"/>
</dbReference>
<evidence type="ECO:0000256" key="5">
    <source>
        <dbReference type="ARBA" id="ARBA00022747"/>
    </source>
</evidence>
<keyword evidence="9" id="KW-1185">Reference proteome</keyword>
<proteinExistence type="predicted"/>
<sequence>MTTLPWLKIVLNLEQRHSDVFRDLVTLAACVCSSGQREDEYRRTAAKFTPEELSGLCEAFGDLLRLKLADPFLDLFSEAYMGRLSQHAQRHLGEVYTPSPVARLMTKLVMHPPVPGETLKVAEPAAGSGTLVLAAAQALEELGVSRLHLQVVATDLNPFAVDMALVNLGLAGIPAVVRHGNSLTGQVFREYSTPAWHFACPYSGEPGTNRLQGSDVLGMLGLTVPLPVKATG</sequence>
<evidence type="ECO:0000256" key="3">
    <source>
        <dbReference type="ARBA" id="ARBA00022679"/>
    </source>
</evidence>
<dbReference type="PANTHER" id="PTHR42933:SF1">
    <property type="entry name" value="SITE-SPECIFIC DNA-METHYLTRANSFERASE (ADENINE-SPECIFIC)"/>
    <property type="match status" value="1"/>
</dbReference>
<keyword evidence="5" id="KW-0680">Restriction system</keyword>
<reference evidence="8 9" key="1">
    <citation type="submission" date="2024-02" db="EMBL/GenBank/DDBJ databases">
        <title>Deinococcus aluminii NBRC 112889.</title>
        <authorList>
            <person name="Ichikawa N."/>
            <person name="Katano-Makiyama Y."/>
            <person name="Hidaka K."/>
        </authorList>
    </citation>
    <scope>NUCLEOTIDE SEQUENCE [LARGE SCALE GENOMIC DNA]</scope>
    <source>
        <strain evidence="8 9">NBRC 112889</strain>
    </source>
</reference>
<evidence type="ECO:0000256" key="6">
    <source>
        <dbReference type="ARBA" id="ARBA00047942"/>
    </source>
</evidence>
<evidence type="ECO:0000256" key="4">
    <source>
        <dbReference type="ARBA" id="ARBA00022691"/>
    </source>
</evidence>
<dbReference type="EMBL" id="BAABRV010000010">
    <property type="protein sequence ID" value="GAA5534821.1"/>
    <property type="molecule type" value="Genomic_DNA"/>
</dbReference>
<dbReference type="Proteomes" id="UP001404956">
    <property type="component" value="Unassembled WGS sequence"/>
</dbReference>
<dbReference type="InterPro" id="IPR051537">
    <property type="entry name" value="DNA_Adenine_Mtase"/>
</dbReference>
<dbReference type="EC" id="2.1.1.72" evidence="1"/>
<dbReference type="SUPFAM" id="SSF53335">
    <property type="entry name" value="S-adenosyl-L-methionine-dependent methyltransferases"/>
    <property type="match status" value="1"/>
</dbReference>
<dbReference type="PANTHER" id="PTHR42933">
    <property type="entry name" value="SLR6095 PROTEIN"/>
    <property type="match status" value="1"/>
</dbReference>
<dbReference type="InterPro" id="IPR003356">
    <property type="entry name" value="DNA_methylase_A-5"/>
</dbReference>
<keyword evidence="3" id="KW-0808">Transferase</keyword>
<evidence type="ECO:0000259" key="7">
    <source>
        <dbReference type="Pfam" id="PF02384"/>
    </source>
</evidence>
<comment type="catalytic activity">
    <reaction evidence="6">
        <text>a 2'-deoxyadenosine in DNA + S-adenosyl-L-methionine = an N(6)-methyl-2'-deoxyadenosine in DNA + S-adenosyl-L-homocysteine + H(+)</text>
        <dbReference type="Rhea" id="RHEA:15197"/>
        <dbReference type="Rhea" id="RHEA-COMP:12418"/>
        <dbReference type="Rhea" id="RHEA-COMP:12419"/>
        <dbReference type="ChEBI" id="CHEBI:15378"/>
        <dbReference type="ChEBI" id="CHEBI:57856"/>
        <dbReference type="ChEBI" id="CHEBI:59789"/>
        <dbReference type="ChEBI" id="CHEBI:90615"/>
        <dbReference type="ChEBI" id="CHEBI:90616"/>
        <dbReference type="EC" id="2.1.1.72"/>
    </reaction>
</comment>
<accession>A0ABP9XJN8</accession>